<protein>
    <submittedName>
        <fullName evidence="1">Uncharacterized protein</fullName>
    </submittedName>
</protein>
<organism evidence="1 2">
    <name type="scientific">Elysia crispata</name>
    <name type="common">lettuce slug</name>
    <dbReference type="NCBI Taxonomy" id="231223"/>
    <lineage>
        <taxon>Eukaryota</taxon>
        <taxon>Metazoa</taxon>
        <taxon>Spiralia</taxon>
        <taxon>Lophotrochozoa</taxon>
        <taxon>Mollusca</taxon>
        <taxon>Gastropoda</taxon>
        <taxon>Heterobranchia</taxon>
        <taxon>Euthyneura</taxon>
        <taxon>Panpulmonata</taxon>
        <taxon>Sacoglossa</taxon>
        <taxon>Placobranchoidea</taxon>
        <taxon>Plakobranchidae</taxon>
        <taxon>Elysia</taxon>
    </lineage>
</organism>
<proteinExistence type="predicted"/>
<dbReference type="Proteomes" id="UP001283361">
    <property type="component" value="Unassembled WGS sequence"/>
</dbReference>
<dbReference type="EMBL" id="JAWDGP010004731">
    <property type="protein sequence ID" value="KAK3762285.1"/>
    <property type="molecule type" value="Genomic_DNA"/>
</dbReference>
<evidence type="ECO:0000313" key="1">
    <source>
        <dbReference type="EMBL" id="KAK3762285.1"/>
    </source>
</evidence>
<evidence type="ECO:0000313" key="2">
    <source>
        <dbReference type="Proteomes" id="UP001283361"/>
    </source>
</evidence>
<name>A0AAE1DA28_9GAST</name>
<sequence length="113" mass="12740">MLVPVPLKPGKAEKLYFPSLPSVATPTIYSGSDVSGFRSNKGRKKWTVKSVIVTGFSSFTHLTKVVKHDLFGLTIPPFHPTHDAIVHRKETREHHVQDNVMLWEIPKKQKKGV</sequence>
<reference evidence="1" key="1">
    <citation type="journal article" date="2023" name="G3 (Bethesda)">
        <title>A reference genome for the long-term kleptoplast-retaining sea slug Elysia crispata morphotype clarki.</title>
        <authorList>
            <person name="Eastman K.E."/>
            <person name="Pendleton A.L."/>
            <person name="Shaikh M.A."/>
            <person name="Suttiyut T."/>
            <person name="Ogas R."/>
            <person name="Tomko P."/>
            <person name="Gavelis G."/>
            <person name="Widhalm J.R."/>
            <person name="Wisecaver J.H."/>
        </authorList>
    </citation>
    <scope>NUCLEOTIDE SEQUENCE</scope>
    <source>
        <strain evidence="1">ECLA1</strain>
    </source>
</reference>
<keyword evidence="2" id="KW-1185">Reference proteome</keyword>
<comment type="caution">
    <text evidence="1">The sequence shown here is derived from an EMBL/GenBank/DDBJ whole genome shotgun (WGS) entry which is preliminary data.</text>
</comment>
<dbReference type="AlphaFoldDB" id="A0AAE1DA28"/>
<accession>A0AAE1DA28</accession>
<gene>
    <name evidence="1" type="ORF">RRG08_037935</name>
</gene>